<protein>
    <recommendedName>
        <fullName evidence="1">Integrase p58-like C-terminal domain-containing protein</fullName>
    </recommendedName>
</protein>
<dbReference type="EMBL" id="JANPWB010000014">
    <property type="protein sequence ID" value="KAJ1098655.1"/>
    <property type="molecule type" value="Genomic_DNA"/>
</dbReference>
<sequence>SPVTYLIELSSHPKRTQIYHVNLLKKWEQPKNVTIRAADGFFITPSTGLGLELYPMGSKKPVETPCI</sequence>
<proteinExistence type="predicted"/>
<feature type="non-terminal residue" evidence="2">
    <location>
        <position position="67"/>
    </location>
</feature>
<accession>A0AAV7M4C4</accession>
<comment type="caution">
    <text evidence="2">The sequence shown here is derived from an EMBL/GenBank/DDBJ whole genome shotgun (WGS) entry which is preliminary data.</text>
</comment>
<evidence type="ECO:0000313" key="2">
    <source>
        <dbReference type="EMBL" id="KAJ1098655.1"/>
    </source>
</evidence>
<gene>
    <name evidence="2" type="ORF">NDU88_003762</name>
</gene>
<keyword evidence="3" id="KW-1185">Reference proteome</keyword>
<reference evidence="2" key="1">
    <citation type="journal article" date="2022" name="bioRxiv">
        <title>Sequencing and chromosome-scale assembly of the giantPleurodeles waltlgenome.</title>
        <authorList>
            <person name="Brown T."/>
            <person name="Elewa A."/>
            <person name="Iarovenko S."/>
            <person name="Subramanian E."/>
            <person name="Araus A.J."/>
            <person name="Petzold A."/>
            <person name="Susuki M."/>
            <person name="Suzuki K.-i.T."/>
            <person name="Hayashi T."/>
            <person name="Toyoda A."/>
            <person name="Oliveira C."/>
            <person name="Osipova E."/>
            <person name="Leigh N.D."/>
            <person name="Simon A."/>
            <person name="Yun M.H."/>
        </authorList>
    </citation>
    <scope>NUCLEOTIDE SEQUENCE</scope>
    <source>
        <strain evidence="2">20211129_DDA</strain>
        <tissue evidence="2">Liver</tissue>
    </source>
</reference>
<dbReference type="Proteomes" id="UP001066276">
    <property type="component" value="Chromosome 10"/>
</dbReference>
<feature type="non-terminal residue" evidence="2">
    <location>
        <position position="1"/>
    </location>
</feature>
<evidence type="ECO:0000259" key="1">
    <source>
        <dbReference type="Pfam" id="PF22938"/>
    </source>
</evidence>
<organism evidence="2 3">
    <name type="scientific">Pleurodeles waltl</name>
    <name type="common">Iberian ribbed newt</name>
    <dbReference type="NCBI Taxonomy" id="8319"/>
    <lineage>
        <taxon>Eukaryota</taxon>
        <taxon>Metazoa</taxon>
        <taxon>Chordata</taxon>
        <taxon>Craniata</taxon>
        <taxon>Vertebrata</taxon>
        <taxon>Euteleostomi</taxon>
        <taxon>Amphibia</taxon>
        <taxon>Batrachia</taxon>
        <taxon>Caudata</taxon>
        <taxon>Salamandroidea</taxon>
        <taxon>Salamandridae</taxon>
        <taxon>Pleurodelinae</taxon>
        <taxon>Pleurodeles</taxon>
    </lineage>
</organism>
<feature type="domain" description="Integrase p58-like C-terminal" evidence="1">
    <location>
        <begin position="1"/>
        <end position="26"/>
    </location>
</feature>
<evidence type="ECO:0000313" key="3">
    <source>
        <dbReference type="Proteomes" id="UP001066276"/>
    </source>
</evidence>
<name>A0AAV7M4C4_PLEWA</name>
<dbReference type="AlphaFoldDB" id="A0AAV7M4C4"/>
<dbReference type="InterPro" id="IPR054465">
    <property type="entry name" value="Integrase_p58-like_C"/>
</dbReference>
<dbReference type="Pfam" id="PF22938">
    <property type="entry name" value="Integrase_p58_C"/>
    <property type="match status" value="1"/>
</dbReference>